<keyword evidence="1" id="KW-0862">Zinc</keyword>
<feature type="domain" description="C2H2-type" evidence="2">
    <location>
        <begin position="65"/>
        <end position="94"/>
    </location>
</feature>
<proteinExistence type="predicted"/>
<dbReference type="Proteomes" id="UP000759131">
    <property type="component" value="Unassembled WGS sequence"/>
</dbReference>
<dbReference type="AlphaFoldDB" id="A0A7R9Q9C0"/>
<dbReference type="OrthoDB" id="10064525at2759"/>
<accession>A0A7R9Q9C0</accession>
<dbReference type="EMBL" id="CAJPIZ010019685">
    <property type="protein sequence ID" value="CAG2117025.1"/>
    <property type="molecule type" value="Genomic_DNA"/>
</dbReference>
<dbReference type="InterPro" id="IPR013087">
    <property type="entry name" value="Znf_C2H2_type"/>
</dbReference>
<organism evidence="3">
    <name type="scientific">Medioppia subpectinata</name>
    <dbReference type="NCBI Taxonomy" id="1979941"/>
    <lineage>
        <taxon>Eukaryota</taxon>
        <taxon>Metazoa</taxon>
        <taxon>Ecdysozoa</taxon>
        <taxon>Arthropoda</taxon>
        <taxon>Chelicerata</taxon>
        <taxon>Arachnida</taxon>
        <taxon>Acari</taxon>
        <taxon>Acariformes</taxon>
        <taxon>Sarcoptiformes</taxon>
        <taxon>Oribatida</taxon>
        <taxon>Brachypylina</taxon>
        <taxon>Oppioidea</taxon>
        <taxon>Oppiidae</taxon>
        <taxon>Medioppia</taxon>
    </lineage>
</organism>
<keyword evidence="1" id="KW-0479">Metal-binding</keyword>
<sequence length="138" mass="14996">MASIERLVWFDGRSTANTPTARPDAPVGVPTLDSQTVLAVQQLFNDTNASNIANNDVEEEEEDVFQCGKCKKQFSILNTFVNHKKECGRLGSKSGFNRNVHQLSTHDQQSIANLKASVSPLGSHLSLPTSPTISNSVI</sequence>
<name>A0A7R9Q9C0_9ACAR</name>
<keyword evidence="1" id="KW-0863">Zinc-finger</keyword>
<reference evidence="3" key="1">
    <citation type="submission" date="2020-11" db="EMBL/GenBank/DDBJ databases">
        <authorList>
            <person name="Tran Van P."/>
        </authorList>
    </citation>
    <scope>NUCLEOTIDE SEQUENCE</scope>
</reference>
<evidence type="ECO:0000313" key="3">
    <source>
        <dbReference type="EMBL" id="CAD7637427.1"/>
    </source>
</evidence>
<feature type="non-terminal residue" evidence="3">
    <location>
        <position position="1"/>
    </location>
</feature>
<dbReference type="GO" id="GO:0008270">
    <property type="term" value="F:zinc ion binding"/>
    <property type="evidence" value="ECO:0007669"/>
    <property type="project" value="UniProtKB-KW"/>
</dbReference>
<evidence type="ECO:0000313" key="4">
    <source>
        <dbReference type="Proteomes" id="UP000759131"/>
    </source>
</evidence>
<protein>
    <recommendedName>
        <fullName evidence="2">C2H2-type domain-containing protein</fullName>
    </recommendedName>
</protein>
<evidence type="ECO:0000256" key="1">
    <source>
        <dbReference type="PROSITE-ProRule" id="PRU00042"/>
    </source>
</evidence>
<keyword evidence="4" id="KW-1185">Reference proteome</keyword>
<evidence type="ECO:0000259" key="2">
    <source>
        <dbReference type="PROSITE" id="PS50157"/>
    </source>
</evidence>
<dbReference type="PROSITE" id="PS50157">
    <property type="entry name" value="ZINC_FINGER_C2H2_2"/>
    <property type="match status" value="1"/>
</dbReference>
<gene>
    <name evidence="3" type="ORF">OSB1V03_LOCUS16980</name>
</gene>
<dbReference type="EMBL" id="OC874260">
    <property type="protein sequence ID" value="CAD7637427.1"/>
    <property type="molecule type" value="Genomic_DNA"/>
</dbReference>